<keyword evidence="3" id="KW-1185">Reference proteome</keyword>
<gene>
    <name evidence="2" type="ORF">J3Q64DRAFT_1762083</name>
</gene>
<organism evidence="2 3">
    <name type="scientific">Phycomyces blakesleeanus</name>
    <dbReference type="NCBI Taxonomy" id="4837"/>
    <lineage>
        <taxon>Eukaryota</taxon>
        <taxon>Fungi</taxon>
        <taxon>Fungi incertae sedis</taxon>
        <taxon>Mucoromycota</taxon>
        <taxon>Mucoromycotina</taxon>
        <taxon>Mucoromycetes</taxon>
        <taxon>Mucorales</taxon>
        <taxon>Phycomycetaceae</taxon>
        <taxon>Phycomyces</taxon>
    </lineage>
</organism>
<keyword evidence="1" id="KW-0472">Membrane</keyword>
<keyword evidence="1" id="KW-0812">Transmembrane</keyword>
<evidence type="ECO:0000313" key="2">
    <source>
        <dbReference type="EMBL" id="KAL0079310.1"/>
    </source>
</evidence>
<name>A0ABR3AQB0_PHYBL</name>
<comment type="caution">
    <text evidence="2">The sequence shown here is derived from an EMBL/GenBank/DDBJ whole genome shotgun (WGS) entry which is preliminary data.</text>
</comment>
<feature type="transmembrane region" description="Helical" evidence="1">
    <location>
        <begin position="12"/>
        <end position="33"/>
    </location>
</feature>
<evidence type="ECO:0000256" key="1">
    <source>
        <dbReference type="SAM" id="Phobius"/>
    </source>
</evidence>
<dbReference type="EMBL" id="JBCLYO010000022">
    <property type="protein sequence ID" value="KAL0079310.1"/>
    <property type="molecule type" value="Genomic_DNA"/>
</dbReference>
<evidence type="ECO:0000313" key="3">
    <source>
        <dbReference type="Proteomes" id="UP001448207"/>
    </source>
</evidence>
<proteinExistence type="predicted"/>
<dbReference type="Proteomes" id="UP001448207">
    <property type="component" value="Unassembled WGS sequence"/>
</dbReference>
<sequence>MQTSLYNLSFSIFIPSLYAPIFSFYIYLSSLIFTLSFVISFHFISFFFLIFLLSLVFIFCPI</sequence>
<reference evidence="2 3" key="1">
    <citation type="submission" date="2024-04" db="EMBL/GenBank/DDBJ databases">
        <title>Symmetric and asymmetric DNA N6-adenine methylation regulates different biological responses in Mucorales.</title>
        <authorList>
            <consortium name="Lawrence Berkeley National Laboratory"/>
            <person name="Lax C."/>
            <person name="Mondo S.J."/>
            <person name="Osorio-Concepcion M."/>
            <person name="Muszewska A."/>
            <person name="Corrochano-Luque M."/>
            <person name="Gutierrez G."/>
            <person name="Riley R."/>
            <person name="Lipzen A."/>
            <person name="Guo J."/>
            <person name="Hundley H."/>
            <person name="Amirebrahimi M."/>
            <person name="Ng V."/>
            <person name="Lorenzo-Gutierrez D."/>
            <person name="Binder U."/>
            <person name="Yang J."/>
            <person name="Song Y."/>
            <person name="Canovas D."/>
            <person name="Navarro E."/>
            <person name="Freitag M."/>
            <person name="Gabaldon T."/>
            <person name="Grigoriev I.V."/>
            <person name="Corrochano L.M."/>
            <person name="Nicolas F.E."/>
            <person name="Garre V."/>
        </authorList>
    </citation>
    <scope>NUCLEOTIDE SEQUENCE [LARGE SCALE GENOMIC DNA]</scope>
    <source>
        <strain evidence="2 3">L51</strain>
    </source>
</reference>
<keyword evidence="1" id="KW-1133">Transmembrane helix</keyword>
<accession>A0ABR3AQB0</accession>
<feature type="transmembrane region" description="Helical" evidence="1">
    <location>
        <begin position="39"/>
        <end position="60"/>
    </location>
</feature>
<protein>
    <submittedName>
        <fullName evidence="2">Uncharacterized protein</fullName>
    </submittedName>
</protein>